<dbReference type="Gene3D" id="2.40.440.10">
    <property type="entry name" value="L,D-transpeptidase catalytic domain-like"/>
    <property type="match status" value="1"/>
</dbReference>
<dbReference type="PANTHER" id="PTHR30582">
    <property type="entry name" value="L,D-TRANSPEPTIDASE"/>
    <property type="match status" value="1"/>
</dbReference>
<evidence type="ECO:0000256" key="3">
    <source>
        <dbReference type="ARBA" id="ARBA00022960"/>
    </source>
</evidence>
<evidence type="ECO:0000313" key="12">
    <source>
        <dbReference type="Proteomes" id="UP001501612"/>
    </source>
</evidence>
<comment type="caution">
    <text evidence="11">The sequence shown here is derived from an EMBL/GenBank/DDBJ whole genome shotgun (WGS) entry which is preliminary data.</text>
</comment>
<dbReference type="InterPro" id="IPR005490">
    <property type="entry name" value="LD_TPept_cat_dom"/>
</dbReference>
<keyword evidence="2" id="KW-0808">Transferase</keyword>
<gene>
    <name evidence="11" type="ORF">GCM10009737_12540</name>
</gene>
<comment type="pathway">
    <text evidence="1 7">Cell wall biogenesis; peptidoglycan biosynthesis.</text>
</comment>
<keyword evidence="6 7" id="KW-0961">Cell wall biogenesis/degradation</keyword>
<evidence type="ECO:0000313" key="11">
    <source>
        <dbReference type="EMBL" id="GAA1912510.1"/>
    </source>
</evidence>
<keyword evidence="3 7" id="KW-0133">Cell shape</keyword>
<dbReference type="PROSITE" id="PS51257">
    <property type="entry name" value="PROKAR_LIPOPROTEIN"/>
    <property type="match status" value="1"/>
</dbReference>
<dbReference type="SUPFAM" id="SSF141523">
    <property type="entry name" value="L,D-transpeptidase catalytic domain-like"/>
    <property type="match status" value="1"/>
</dbReference>
<feature type="domain" description="L,D-TPase catalytic" evidence="10">
    <location>
        <begin position="249"/>
        <end position="375"/>
    </location>
</feature>
<evidence type="ECO:0000259" key="10">
    <source>
        <dbReference type="PROSITE" id="PS52029"/>
    </source>
</evidence>
<organism evidence="11 12">
    <name type="scientific">Nocardioides lentus</name>
    <dbReference type="NCBI Taxonomy" id="338077"/>
    <lineage>
        <taxon>Bacteria</taxon>
        <taxon>Bacillati</taxon>
        <taxon>Actinomycetota</taxon>
        <taxon>Actinomycetes</taxon>
        <taxon>Propionibacteriales</taxon>
        <taxon>Nocardioidaceae</taxon>
        <taxon>Nocardioides</taxon>
    </lineage>
</organism>
<dbReference type="EMBL" id="BAAAMY010000002">
    <property type="protein sequence ID" value="GAA1912510.1"/>
    <property type="molecule type" value="Genomic_DNA"/>
</dbReference>
<dbReference type="Pfam" id="PF17964">
    <property type="entry name" value="Big_10"/>
    <property type="match status" value="1"/>
</dbReference>
<evidence type="ECO:0000256" key="7">
    <source>
        <dbReference type="PROSITE-ProRule" id="PRU01373"/>
    </source>
</evidence>
<protein>
    <submittedName>
        <fullName evidence="11">Ig-like domain-containing protein</fullName>
    </submittedName>
</protein>
<dbReference type="CDD" id="cd13432">
    <property type="entry name" value="LDT_IgD_like_2"/>
    <property type="match status" value="1"/>
</dbReference>
<evidence type="ECO:0000256" key="8">
    <source>
        <dbReference type="SAM" id="MobiDB-lite"/>
    </source>
</evidence>
<dbReference type="Pfam" id="PF03734">
    <property type="entry name" value="YkuD"/>
    <property type="match status" value="1"/>
</dbReference>
<dbReference type="InterPro" id="IPR041280">
    <property type="entry name" value="Big_10"/>
</dbReference>
<evidence type="ECO:0000256" key="6">
    <source>
        <dbReference type="ARBA" id="ARBA00023316"/>
    </source>
</evidence>
<reference evidence="11 12" key="1">
    <citation type="journal article" date="2019" name="Int. J. Syst. Evol. Microbiol.">
        <title>The Global Catalogue of Microorganisms (GCM) 10K type strain sequencing project: providing services to taxonomists for standard genome sequencing and annotation.</title>
        <authorList>
            <consortium name="The Broad Institute Genomics Platform"/>
            <consortium name="The Broad Institute Genome Sequencing Center for Infectious Disease"/>
            <person name="Wu L."/>
            <person name="Ma J."/>
        </authorList>
    </citation>
    <scope>NUCLEOTIDE SEQUENCE [LARGE SCALE GENOMIC DNA]</scope>
    <source>
        <strain evidence="11 12">JCM 14046</strain>
    </source>
</reference>
<keyword evidence="4 7" id="KW-0573">Peptidoglycan synthesis</keyword>
<accession>A0ABN2P4Q4</accession>
<dbReference type="RefSeq" id="WP_344005219.1">
    <property type="nucleotide sequence ID" value="NZ_BAAAMY010000002.1"/>
</dbReference>
<dbReference type="Gene3D" id="2.60.40.3780">
    <property type="match status" value="1"/>
</dbReference>
<evidence type="ECO:0000256" key="5">
    <source>
        <dbReference type="ARBA" id="ARBA00023315"/>
    </source>
</evidence>
<dbReference type="CDD" id="cd16913">
    <property type="entry name" value="YkuD_like"/>
    <property type="match status" value="1"/>
</dbReference>
<dbReference type="InterPro" id="IPR050979">
    <property type="entry name" value="LD-transpeptidase"/>
</dbReference>
<feature type="region of interest" description="Disordered" evidence="8">
    <location>
        <begin position="34"/>
        <end position="83"/>
    </location>
</feature>
<feature type="compositionally biased region" description="Basic and acidic residues" evidence="8">
    <location>
        <begin position="59"/>
        <end position="70"/>
    </location>
</feature>
<keyword evidence="9" id="KW-0732">Signal</keyword>
<feature type="active site" description="Proton donor/acceptor" evidence="7">
    <location>
        <position position="333"/>
    </location>
</feature>
<dbReference type="Proteomes" id="UP001501612">
    <property type="component" value="Unassembled WGS sequence"/>
</dbReference>
<evidence type="ECO:0000256" key="1">
    <source>
        <dbReference type="ARBA" id="ARBA00004752"/>
    </source>
</evidence>
<feature type="chain" id="PRO_5047355420" evidence="9">
    <location>
        <begin position="29"/>
        <end position="403"/>
    </location>
</feature>
<dbReference type="PROSITE" id="PS52029">
    <property type="entry name" value="LD_TPASE"/>
    <property type="match status" value="1"/>
</dbReference>
<feature type="active site" description="Nucleophile" evidence="7">
    <location>
        <position position="351"/>
    </location>
</feature>
<dbReference type="Gene3D" id="2.60.40.3710">
    <property type="match status" value="1"/>
</dbReference>
<name>A0ABN2P4Q4_9ACTN</name>
<evidence type="ECO:0000256" key="9">
    <source>
        <dbReference type="SAM" id="SignalP"/>
    </source>
</evidence>
<feature type="signal peptide" evidence="9">
    <location>
        <begin position="1"/>
        <end position="28"/>
    </location>
</feature>
<keyword evidence="12" id="KW-1185">Reference proteome</keyword>
<proteinExistence type="predicted"/>
<dbReference type="PANTHER" id="PTHR30582:SF2">
    <property type="entry name" value="L,D-TRANSPEPTIDASE YCIB-RELATED"/>
    <property type="match status" value="1"/>
</dbReference>
<dbReference type="InterPro" id="IPR038063">
    <property type="entry name" value="Transpep_catalytic_dom"/>
</dbReference>
<sequence length="403" mass="42662">MRVRRPVRVASLASAAVLGLAAVAGCSASEVLPGGDGAGGPSSQEGGAAPASTAPRLRTTPERGARDVPVDTRPSVGIEGGGELREVTLTSPQGAVAGRMDDNAWIATGSLEPGTAYTLTMTADGADGAEQRTTSRFTTQDLTLDQQTFASIAPLDGETVGVGMPVSVAFDVPVTDRASIEKHLRVTSTPQQAGSWHWFSDTEVRWRPEEYWKPGTEVTVDADINSVAAGEGIYGQESRRIGFTVGSSVIHRVDVAAHRMRTFIDGELARTMPISAGKGGFETRSGTKVIMEKHRTKTMDAATTGIQPGDPEYYNISDVEYALRVTNSGEFLHAAPWSVGSQGSDNVSHGCVGMSTEDAAWVYENSKRGDVVEVTGTDRAMTVDNGWGDWNESYDQYAEGSAL</sequence>
<keyword evidence="5" id="KW-0012">Acyltransferase</keyword>
<evidence type="ECO:0000256" key="4">
    <source>
        <dbReference type="ARBA" id="ARBA00022984"/>
    </source>
</evidence>
<evidence type="ECO:0000256" key="2">
    <source>
        <dbReference type="ARBA" id="ARBA00022679"/>
    </source>
</evidence>